<reference evidence="9" key="1">
    <citation type="journal article" date="2023" name="Mol. Biol. Evol.">
        <title>Third-Generation Sequencing Reveals the Adaptive Role of the Epigenome in Three Deep-Sea Polychaetes.</title>
        <authorList>
            <person name="Perez M."/>
            <person name="Aroh O."/>
            <person name="Sun Y."/>
            <person name="Lan Y."/>
            <person name="Juniper S.K."/>
            <person name="Young C.R."/>
            <person name="Angers B."/>
            <person name="Qian P.Y."/>
        </authorList>
    </citation>
    <scope>NUCLEOTIDE SEQUENCE</scope>
    <source>
        <strain evidence="9">R07B-5</strain>
    </source>
</reference>
<accession>A0AAD9NHZ3</accession>
<feature type="transmembrane region" description="Helical" evidence="6">
    <location>
        <begin position="107"/>
        <end position="127"/>
    </location>
</feature>
<evidence type="ECO:0000313" key="10">
    <source>
        <dbReference type="Proteomes" id="UP001209878"/>
    </source>
</evidence>
<dbReference type="InterPro" id="IPR019336">
    <property type="entry name" value="GPR180/TMEM145_TM"/>
</dbReference>
<keyword evidence="3 6" id="KW-1133">Transmembrane helix</keyword>
<dbReference type="Pfam" id="PF10192">
    <property type="entry name" value="GPR180-TMEM145_TM"/>
    <property type="match status" value="1"/>
</dbReference>
<dbReference type="InterPro" id="IPR047831">
    <property type="entry name" value="GPR180/TMEM145"/>
</dbReference>
<dbReference type="AlphaFoldDB" id="A0AAD9NHZ3"/>
<dbReference type="InterPro" id="IPR053880">
    <property type="entry name" value="GPR180-like_N"/>
</dbReference>
<dbReference type="Proteomes" id="UP001209878">
    <property type="component" value="Unassembled WGS sequence"/>
</dbReference>
<keyword evidence="10" id="KW-1185">Reference proteome</keyword>
<evidence type="ECO:0000313" key="9">
    <source>
        <dbReference type="EMBL" id="KAK2170992.1"/>
    </source>
</evidence>
<evidence type="ECO:0000259" key="7">
    <source>
        <dbReference type="Pfam" id="PF10192"/>
    </source>
</evidence>
<keyword evidence="2 6" id="KW-0812">Transmembrane</keyword>
<comment type="caution">
    <text evidence="9">The sequence shown here is derived from an EMBL/GenBank/DDBJ whole genome shotgun (WGS) entry which is preliminary data.</text>
</comment>
<name>A0AAD9NHZ3_RIDPI</name>
<evidence type="ECO:0000256" key="4">
    <source>
        <dbReference type="ARBA" id="ARBA00023136"/>
    </source>
</evidence>
<evidence type="ECO:0000256" key="3">
    <source>
        <dbReference type="ARBA" id="ARBA00022989"/>
    </source>
</evidence>
<gene>
    <name evidence="9" type="ORF">NP493_1119g00060</name>
</gene>
<dbReference type="GO" id="GO:0016020">
    <property type="term" value="C:membrane"/>
    <property type="evidence" value="ECO:0007669"/>
    <property type="project" value="UniProtKB-SubCell"/>
</dbReference>
<dbReference type="GO" id="GO:0019236">
    <property type="term" value="P:response to pheromone"/>
    <property type="evidence" value="ECO:0007669"/>
    <property type="project" value="InterPro"/>
</dbReference>
<feature type="domain" description="GPR180/TMEM145 transmembrane" evidence="7">
    <location>
        <begin position="158"/>
        <end position="208"/>
    </location>
</feature>
<protein>
    <submittedName>
        <fullName evidence="9">Uncharacterized protein</fullName>
    </submittedName>
</protein>
<dbReference type="PANTHER" id="PTHR23252:SF24">
    <property type="entry name" value="TRANSMEMBRANE PROTEIN 145"/>
    <property type="match status" value="1"/>
</dbReference>
<evidence type="ECO:0000256" key="5">
    <source>
        <dbReference type="ARBA" id="ARBA00023180"/>
    </source>
</evidence>
<proteinExistence type="predicted"/>
<feature type="transmembrane region" description="Helical" evidence="6">
    <location>
        <begin position="169"/>
        <end position="189"/>
    </location>
</feature>
<dbReference type="EMBL" id="JAODUO010001117">
    <property type="protein sequence ID" value="KAK2170992.1"/>
    <property type="molecule type" value="Genomic_DNA"/>
</dbReference>
<organism evidence="9 10">
    <name type="scientific">Ridgeia piscesae</name>
    <name type="common">Tubeworm</name>
    <dbReference type="NCBI Taxonomy" id="27915"/>
    <lineage>
        <taxon>Eukaryota</taxon>
        <taxon>Metazoa</taxon>
        <taxon>Spiralia</taxon>
        <taxon>Lophotrochozoa</taxon>
        <taxon>Annelida</taxon>
        <taxon>Polychaeta</taxon>
        <taxon>Sedentaria</taxon>
        <taxon>Canalipalpata</taxon>
        <taxon>Sabellida</taxon>
        <taxon>Siboglinidae</taxon>
        <taxon>Ridgeia</taxon>
    </lineage>
</organism>
<keyword evidence="4 6" id="KW-0472">Membrane</keyword>
<keyword evidence="5" id="KW-0325">Glycoprotein</keyword>
<dbReference type="GO" id="GO:0007186">
    <property type="term" value="P:G protein-coupled receptor signaling pathway"/>
    <property type="evidence" value="ECO:0007669"/>
    <property type="project" value="InterPro"/>
</dbReference>
<feature type="transmembrane region" description="Helical" evidence="6">
    <location>
        <begin position="133"/>
        <end position="157"/>
    </location>
</feature>
<evidence type="ECO:0000256" key="1">
    <source>
        <dbReference type="ARBA" id="ARBA00004141"/>
    </source>
</evidence>
<evidence type="ECO:0000256" key="2">
    <source>
        <dbReference type="ARBA" id="ARBA00022692"/>
    </source>
</evidence>
<comment type="subcellular location">
    <subcellularLocation>
        <location evidence="1">Membrane</location>
        <topology evidence="1">Multi-pass membrane protein</topology>
    </subcellularLocation>
</comment>
<dbReference type="Pfam" id="PF21892">
    <property type="entry name" value="TMEM145_N"/>
    <property type="match status" value="1"/>
</dbReference>
<evidence type="ECO:0000259" key="8">
    <source>
        <dbReference type="Pfam" id="PF21892"/>
    </source>
</evidence>
<feature type="domain" description="GPR180-like N-terminal" evidence="8">
    <location>
        <begin position="5"/>
        <end position="78"/>
    </location>
</feature>
<evidence type="ECO:0000256" key="6">
    <source>
        <dbReference type="SAM" id="Phobius"/>
    </source>
</evidence>
<dbReference type="PANTHER" id="PTHR23252">
    <property type="entry name" value="INTIMAL THICKNESS RECEPTOR-RELATED"/>
    <property type="match status" value="1"/>
</dbReference>
<sequence>MCLFQNCHQKEAMLKPERHQVIYLNIAQQFSGCILNTTIPSAHFYRCQNSRKFSSSRARWWYFVLADCDSNKGLRLKYKLTMTNAPKGHTFFRQFSADEFYVLQTDIVFASLTSFIFILATVVAYILQTDIGFLVVLFCIFLLSCYVGDGAVFSCPAGTRQLFHTTYKMYIASLTLEVLHLFFMCIAYGKYAHDGKNNYGLKTFGEPLSPIHL</sequence>